<dbReference type="Proteomes" id="UP000183028">
    <property type="component" value="Unassembled WGS sequence"/>
</dbReference>
<dbReference type="EMBL" id="FNYK01000058">
    <property type="protein sequence ID" value="SEJ11333.1"/>
    <property type="molecule type" value="Genomic_DNA"/>
</dbReference>
<accession>A0A1H6W353</accession>
<dbReference type="AlphaFoldDB" id="A0A1H6W353"/>
<keyword evidence="4" id="KW-1185">Reference proteome</keyword>
<protein>
    <submittedName>
        <fullName evidence="3">GTPase, G3E family</fullName>
    </submittedName>
</protein>
<organism evidence="3 4">
    <name type="scientific">Sharpea azabuensis</name>
    <dbReference type="NCBI Taxonomy" id="322505"/>
    <lineage>
        <taxon>Bacteria</taxon>
        <taxon>Bacillati</taxon>
        <taxon>Bacillota</taxon>
        <taxon>Erysipelotrichia</taxon>
        <taxon>Erysipelotrichales</taxon>
        <taxon>Coprobacillaceae</taxon>
        <taxon>Sharpea</taxon>
    </lineage>
</organism>
<reference evidence="4" key="1">
    <citation type="submission" date="2016-10" db="EMBL/GenBank/DDBJ databases">
        <authorList>
            <person name="Varghese N."/>
        </authorList>
    </citation>
    <scope>NUCLEOTIDE SEQUENCE [LARGE SCALE GENOMIC DNA]</scope>
    <source>
        <strain evidence="4">DSM 20406</strain>
    </source>
</reference>
<dbReference type="Gene3D" id="3.40.50.300">
    <property type="entry name" value="P-loop containing nucleotide triphosphate hydrolases"/>
    <property type="match status" value="1"/>
</dbReference>
<dbReference type="OrthoDB" id="9808822at2"/>
<evidence type="ECO:0000313" key="4">
    <source>
        <dbReference type="Proteomes" id="UP000183028"/>
    </source>
</evidence>
<dbReference type="PANTHER" id="PTHR13748:SF62">
    <property type="entry name" value="COBW DOMAIN-CONTAINING PROTEIN"/>
    <property type="match status" value="1"/>
</dbReference>
<dbReference type="Pfam" id="PF07683">
    <property type="entry name" value="CobW_C"/>
    <property type="match status" value="1"/>
</dbReference>
<dbReference type="eggNOG" id="COG0523">
    <property type="taxonomic scope" value="Bacteria"/>
</dbReference>
<dbReference type="Pfam" id="PF02492">
    <property type="entry name" value="cobW"/>
    <property type="match status" value="1"/>
</dbReference>
<feature type="domain" description="CobW/HypB/UreG nucleotide-binding" evidence="1">
    <location>
        <begin position="5"/>
        <end position="176"/>
    </location>
</feature>
<proteinExistence type="predicted"/>
<evidence type="ECO:0000259" key="2">
    <source>
        <dbReference type="Pfam" id="PF07683"/>
    </source>
</evidence>
<dbReference type="InterPro" id="IPR027417">
    <property type="entry name" value="P-loop_NTPase"/>
</dbReference>
<dbReference type="GO" id="GO:0005737">
    <property type="term" value="C:cytoplasm"/>
    <property type="evidence" value="ECO:0007669"/>
    <property type="project" value="TreeGrafter"/>
</dbReference>
<dbReference type="InterPro" id="IPR051316">
    <property type="entry name" value="Zinc-reg_GTPase_activator"/>
</dbReference>
<dbReference type="RefSeq" id="WP_074732591.1">
    <property type="nucleotide sequence ID" value="NZ_FNYK01000058.1"/>
</dbReference>
<evidence type="ECO:0000313" key="3">
    <source>
        <dbReference type="EMBL" id="SEJ11333.1"/>
    </source>
</evidence>
<sequence length="306" mass="35087">MIKVDLITGFLGSGKTTFIKKYVEYLASQHLRVAVIENDYGAINVDRMLLSEALEGKADVEMVIGGDKDCRIRRFKTKLISMGMQGYDRVIVEPSGIYDVDEFFDVLHEAPLDQWYEIGNVIALVNSRLEALSKQSDYVLASEVAYAGKIILSRVDEAKEDDIKHTIDHLNKALREHHSQRDITNDIIAKRWDDYRDEDFASIMESGYQLGIFYKQAIDDDFFRSLFFLNVHLDKAGLKQKANSVFRDPDVGHVIRIKGFVNEDGQWYEVNATKDDIHVEAINDGQEVIIVIGEQLDEEKLHQYFQ</sequence>
<dbReference type="STRING" id="322505.SAMN04487836_10126"/>
<name>A0A1H6W353_9FIRM</name>
<gene>
    <name evidence="3" type="ORF">SAMN04487834_10583</name>
</gene>
<evidence type="ECO:0000259" key="1">
    <source>
        <dbReference type="Pfam" id="PF02492"/>
    </source>
</evidence>
<dbReference type="InterPro" id="IPR011629">
    <property type="entry name" value="CobW-like_C"/>
</dbReference>
<feature type="domain" description="CobW C-terminal" evidence="2">
    <location>
        <begin position="244"/>
        <end position="305"/>
    </location>
</feature>
<dbReference type="PANTHER" id="PTHR13748">
    <property type="entry name" value="COBW-RELATED"/>
    <property type="match status" value="1"/>
</dbReference>
<dbReference type="SUPFAM" id="SSF52540">
    <property type="entry name" value="P-loop containing nucleoside triphosphate hydrolases"/>
    <property type="match status" value="1"/>
</dbReference>
<dbReference type="InterPro" id="IPR003495">
    <property type="entry name" value="CobW/HypB/UreG_nucleotide-bd"/>
</dbReference>